<sequence length="275" mass="28201">MRRLLIPALCLAGLTAACDGDSVRISSTHTEDPEAKGALKVVETLQCPQSMGSLTRKGSATSEGTVCTYAGPRGAEVSLHLVKLNGGSPADVLKAFEDRLGAALPQAVAQLKASAEADATAAAAGEGQPAGERTSVQAPGVDIKTEGDDATVRMPGLHIESKGDDASVRIGGFRIDASDSGDRVNVEGAAGEDNVSVQANQDAAEIRTSASGGATRANWILTDNRPSEAGWRLVGYEARGPAGGPIVVATVRSRDRNRGSVFEDAKDLVALNVGE</sequence>
<evidence type="ECO:0000313" key="2">
    <source>
        <dbReference type="Proteomes" id="UP000587415"/>
    </source>
</evidence>
<name>A0A7X6BPQ4_9CAUL</name>
<evidence type="ECO:0000313" key="1">
    <source>
        <dbReference type="EMBL" id="NJC41736.1"/>
    </source>
</evidence>
<keyword evidence="2" id="KW-1185">Reference proteome</keyword>
<dbReference type="Proteomes" id="UP000587415">
    <property type="component" value="Unassembled WGS sequence"/>
</dbReference>
<dbReference type="PROSITE" id="PS51257">
    <property type="entry name" value="PROKAR_LIPOPROTEIN"/>
    <property type="match status" value="1"/>
</dbReference>
<protein>
    <submittedName>
        <fullName evidence="1">Uncharacterized protein</fullName>
    </submittedName>
</protein>
<comment type="caution">
    <text evidence="1">The sequence shown here is derived from an EMBL/GenBank/DDBJ whole genome shotgun (WGS) entry which is preliminary data.</text>
</comment>
<dbReference type="EMBL" id="JAATJM010000001">
    <property type="protein sequence ID" value="NJC41736.1"/>
    <property type="molecule type" value="Genomic_DNA"/>
</dbReference>
<reference evidence="1 2" key="1">
    <citation type="submission" date="2020-03" db="EMBL/GenBank/DDBJ databases">
        <title>Genomic Encyclopedia of Type Strains, Phase IV (KMG-IV): sequencing the most valuable type-strain genomes for metagenomic binning, comparative biology and taxonomic classification.</title>
        <authorList>
            <person name="Goeker M."/>
        </authorList>
    </citation>
    <scope>NUCLEOTIDE SEQUENCE [LARGE SCALE GENOMIC DNA]</scope>
    <source>
        <strain evidence="1 2">DSM 4736</strain>
    </source>
</reference>
<proteinExistence type="predicted"/>
<accession>A0A7X6BPQ4</accession>
<dbReference type="AlphaFoldDB" id="A0A7X6BPQ4"/>
<gene>
    <name evidence="1" type="ORF">GGQ87_001994</name>
</gene>
<organism evidence="1 2">
    <name type="scientific">Brevundimonas alba</name>
    <dbReference type="NCBI Taxonomy" id="74314"/>
    <lineage>
        <taxon>Bacteria</taxon>
        <taxon>Pseudomonadati</taxon>
        <taxon>Pseudomonadota</taxon>
        <taxon>Alphaproteobacteria</taxon>
        <taxon>Caulobacterales</taxon>
        <taxon>Caulobacteraceae</taxon>
        <taxon>Brevundimonas</taxon>
    </lineage>
</organism>